<feature type="region of interest" description="Disordered" evidence="9">
    <location>
        <begin position="541"/>
        <end position="560"/>
    </location>
</feature>
<dbReference type="PANTHER" id="PTHR14453">
    <property type="entry name" value="PARP/ZINC FINGER CCCH TYPE DOMAIN CONTAINING PROTEIN"/>
    <property type="match status" value="1"/>
</dbReference>
<dbReference type="CDD" id="cd12547">
    <property type="entry name" value="RRM1_2_PAR10"/>
    <property type="match status" value="1"/>
</dbReference>
<evidence type="ECO:0000256" key="8">
    <source>
        <dbReference type="SAM" id="Coils"/>
    </source>
</evidence>
<dbReference type="Pfam" id="PF01661">
    <property type="entry name" value="Macro"/>
    <property type="match status" value="1"/>
</dbReference>
<proteinExistence type="predicted"/>
<dbReference type="Gene3D" id="3.90.228.10">
    <property type="match status" value="1"/>
</dbReference>
<dbReference type="SUPFAM" id="SSF56399">
    <property type="entry name" value="ADP-ribosylation"/>
    <property type="match status" value="1"/>
</dbReference>
<dbReference type="Proteomes" id="UP001164746">
    <property type="component" value="Chromosome 12"/>
</dbReference>
<dbReference type="InterPro" id="IPR034464">
    <property type="entry name" value="PAR10_RRM1_2"/>
</dbReference>
<evidence type="ECO:0000313" key="13">
    <source>
        <dbReference type="EMBL" id="WAR21479.1"/>
    </source>
</evidence>
<evidence type="ECO:0000256" key="4">
    <source>
        <dbReference type="ARBA" id="ARBA00023027"/>
    </source>
</evidence>
<keyword evidence="3 7" id="KW-0808">Transferase</keyword>
<organism evidence="13 14">
    <name type="scientific">Mya arenaria</name>
    <name type="common">Soft-shell clam</name>
    <dbReference type="NCBI Taxonomy" id="6604"/>
    <lineage>
        <taxon>Eukaryota</taxon>
        <taxon>Metazoa</taxon>
        <taxon>Spiralia</taxon>
        <taxon>Lophotrochozoa</taxon>
        <taxon>Mollusca</taxon>
        <taxon>Bivalvia</taxon>
        <taxon>Autobranchia</taxon>
        <taxon>Heteroconchia</taxon>
        <taxon>Euheterodonta</taxon>
        <taxon>Imparidentia</taxon>
        <taxon>Neoheterodontei</taxon>
        <taxon>Myida</taxon>
        <taxon>Myoidea</taxon>
        <taxon>Myidae</taxon>
        <taxon>Mya</taxon>
    </lineage>
</organism>
<dbReference type="EC" id="2.4.2.-" evidence="7"/>
<dbReference type="PROSITE" id="PS51059">
    <property type="entry name" value="PARP_CATALYTIC"/>
    <property type="match status" value="1"/>
</dbReference>
<dbReference type="InterPro" id="IPR000504">
    <property type="entry name" value="RRM_dom"/>
</dbReference>
<evidence type="ECO:0000256" key="5">
    <source>
        <dbReference type="ARBA" id="ARBA00023242"/>
    </source>
</evidence>
<dbReference type="Pfam" id="PF23084">
    <property type="entry name" value="KH_PARP14_1"/>
    <property type="match status" value="1"/>
</dbReference>
<keyword evidence="4 7" id="KW-0520">NAD</keyword>
<dbReference type="PANTHER" id="PTHR14453:SF67">
    <property type="entry name" value="POLY [ADP-RIBOSE] POLYMERASE"/>
    <property type="match status" value="1"/>
</dbReference>
<evidence type="ECO:0000259" key="10">
    <source>
        <dbReference type="PROSITE" id="PS50102"/>
    </source>
</evidence>
<dbReference type="InterPro" id="IPR012677">
    <property type="entry name" value="Nucleotide-bd_a/b_plait_sf"/>
</dbReference>
<comment type="subcellular location">
    <subcellularLocation>
        <location evidence="1">Nucleus</location>
    </subcellularLocation>
</comment>
<dbReference type="PROSITE" id="PS51154">
    <property type="entry name" value="MACRO"/>
    <property type="match status" value="1"/>
</dbReference>
<dbReference type="Gene3D" id="3.40.220.10">
    <property type="entry name" value="Leucine Aminopeptidase, subunit E, domain 1"/>
    <property type="match status" value="2"/>
</dbReference>
<dbReference type="InterPro" id="IPR002589">
    <property type="entry name" value="Macro_dom"/>
</dbReference>
<feature type="compositionally biased region" description="Basic and acidic residues" evidence="9">
    <location>
        <begin position="285"/>
        <end position="305"/>
    </location>
</feature>
<dbReference type="EMBL" id="CP111023">
    <property type="protein sequence ID" value="WAR21479.1"/>
    <property type="molecule type" value="Genomic_DNA"/>
</dbReference>
<evidence type="ECO:0000256" key="2">
    <source>
        <dbReference type="ARBA" id="ARBA00022676"/>
    </source>
</evidence>
<evidence type="ECO:0000259" key="11">
    <source>
        <dbReference type="PROSITE" id="PS51059"/>
    </source>
</evidence>
<keyword evidence="2 7" id="KW-0328">Glycosyltransferase</keyword>
<evidence type="ECO:0000256" key="1">
    <source>
        <dbReference type="ARBA" id="ARBA00004123"/>
    </source>
</evidence>
<evidence type="ECO:0000256" key="9">
    <source>
        <dbReference type="SAM" id="MobiDB-lite"/>
    </source>
</evidence>
<feature type="compositionally biased region" description="Low complexity" evidence="9">
    <location>
        <begin position="183"/>
        <end position="201"/>
    </location>
</feature>
<dbReference type="PROSITE" id="PS50102">
    <property type="entry name" value="RRM"/>
    <property type="match status" value="1"/>
</dbReference>
<feature type="domain" description="RRM" evidence="10">
    <location>
        <begin position="582"/>
        <end position="646"/>
    </location>
</feature>
<sequence>MEAVIGRCVVLKNLPPESSEVDVRRFLDDVGHATAYTEIDRYPVDDRDVRWVVLFDSEEDAKLCLDDKSYRWRYHGIETKVTTDLCSECIVPDHWLQDVGDVTKNTEDEWEVLQSSLLDDDPVVIASDVRMGVQETEQFASYDTDDLFASMQKVYINPLDPAEVKPNEDIPAAEEEKDHYTTSFSSSSLFRSGRESSLSKAESPESEEKAGSSKEQIMEENVDKSDDNGNAFIKVGERKHESDMTNAEESMPSDDMFGSSDTQSHEKPKSLTESIRSADLFSAGDDEKIVSKAESSETNENKDEFSEQQFVEENIDKSDSDNEFITVGERKNEGEMIELKASVPSDETFGAANAQSKDKPKSLTESIRSADLFSAGDDTNMETAMNVHETKDVMKNAEMDTSLSECHKKGANASTDATVPSTAEGVPEYPGHYVHPLYNVHFNPASYNTTDPHNLKTTELNQTKLNAEKARVETDKKDFYDYPPSPTKDVSSPISEPKVPIPKSGDVKEKEYSKLTPVVPEYEDDEEHIYDEIEMASSVTKPTVHDLVSSPTAKKEPPTLPIPRKKLRIFEETDELTPPPNAFIVVSGIDQNVSVEDIELFFENKKRSGGGDIQKIEFKDGKVIIEFKSFEDIERARKICLERACDGEFWDVFDVEESRAVLVSGYGEKSEEGLLYYFENKRRSQGGDVTSVEKHSQNDAYIVTFKKREDAERVCKPAFAHKLDGCDLEVSLYYPCIDLEKSSVITLPPPYSVTDLDNYVMRFLRRSKEYKSELEQRLKTIDAELNWVSDETEGDTLLIKCVIDVKDKDARKKISDWQDNSTSCVNWFRENIIANTRPIACEIWQIANRAFHGLTVNRPEAVALFPDKQASSVVIVGEKNEVLKLEAQIRNVIAKLEDELEMSNETVTKVIKLRHFEMTMMRALRIDKKPNIPDLEIQIDGAEREVVLKGFRKDVDAAFERITSIIKGLKKKKVEGYTKLSFDMLFAKETRDFIKKQFSRQKLIGAVDEKVSNGFRVRGKKDGCRAVITKVRELIDSVTEKDLKIEIPGFDTFVESTSDPDPDRPRTESRIEIKVGTLVSQTADVLVNSTNKYLDMRVGRVSRQLLAAAGQDVQDECAKNYTEGISYGQVAVTTAGQLRTCKVIFHGMLPSWDGGSGQSVAILHKFVSKCLEDADKIKARSIAFPALGTGPALGYPIEAFNSEHQAHSSGFRRGSVRASKHIPQHDETIYERGRGRSAMTVGNVALEIVQEDITRQTTGAIVNSTLEKLNLSLGLVSKAILEAAGAGIQLECLQAGGKGQGVDVMAKCFYESLKQYVEKGYTKGCLKTMRIVLYDTAMVEQFTSTIQAQTSKKPLSKEAIKQVEKRMTTLERGILLETAKTTIKLPNNWKMKLSDRPHVEILRPSDSDFATVALAFTTQTGKPSYNIIRIERIQNPALYMQYCGKKSELEASKSSGIIERWLWHGTRDGSVCKNINEKGFDRNYNTGASLGQGVYFAVDGGTSMSYCGQDEMGFRRMYYAKVLTGDYAQSHGAIRTPPNKGDPNNPHKTYDSVVDNTANPGVFVIFHDAQAYPTFLVTFR</sequence>
<dbReference type="InterPro" id="IPR012317">
    <property type="entry name" value="Poly(ADP-ribose)pol_cat_dom"/>
</dbReference>
<dbReference type="SUPFAM" id="SSF52949">
    <property type="entry name" value="Macro domain-like"/>
    <property type="match status" value="2"/>
</dbReference>
<evidence type="ECO:0000313" key="14">
    <source>
        <dbReference type="Proteomes" id="UP001164746"/>
    </source>
</evidence>
<dbReference type="InterPro" id="IPR057044">
    <property type="entry name" value="PARP14_KH_1"/>
</dbReference>
<protein>
    <recommendedName>
        <fullName evidence="7">Poly [ADP-ribose] polymerase</fullName>
        <shortName evidence="7">PARP</shortName>
        <ecNumber evidence="7">2.4.2.-</ecNumber>
    </recommendedName>
</protein>
<keyword evidence="5" id="KW-0539">Nucleus</keyword>
<evidence type="ECO:0000256" key="6">
    <source>
        <dbReference type="PROSITE-ProRule" id="PRU00176"/>
    </source>
</evidence>
<keyword evidence="6" id="KW-0694">RNA-binding</keyword>
<dbReference type="Pfam" id="PF00644">
    <property type="entry name" value="PARP"/>
    <property type="match status" value="1"/>
</dbReference>
<dbReference type="Pfam" id="PF23085">
    <property type="entry name" value="RRM_PARP14_3"/>
    <property type="match status" value="1"/>
</dbReference>
<evidence type="ECO:0000259" key="12">
    <source>
        <dbReference type="PROSITE" id="PS51154"/>
    </source>
</evidence>
<evidence type="ECO:0000256" key="7">
    <source>
        <dbReference type="RuleBase" id="RU362114"/>
    </source>
</evidence>
<feature type="region of interest" description="Disordered" evidence="9">
    <location>
        <begin position="477"/>
        <end position="508"/>
    </location>
</feature>
<feature type="domain" description="Macro" evidence="12">
    <location>
        <begin position="1058"/>
        <end position="1350"/>
    </location>
</feature>
<evidence type="ECO:0000256" key="3">
    <source>
        <dbReference type="ARBA" id="ARBA00022679"/>
    </source>
</evidence>
<feature type="region of interest" description="Disordered" evidence="9">
    <location>
        <begin position="173"/>
        <end position="308"/>
    </location>
</feature>
<dbReference type="InterPro" id="IPR043472">
    <property type="entry name" value="Macro_dom-like"/>
</dbReference>
<accession>A0ABY7FJH5</accession>
<reference evidence="13" key="1">
    <citation type="submission" date="2022-11" db="EMBL/GenBank/DDBJ databases">
        <title>Centuries of genome instability and evolution in soft-shell clam transmissible cancer (bioRxiv).</title>
        <authorList>
            <person name="Hart S.F.M."/>
            <person name="Yonemitsu M.A."/>
            <person name="Giersch R.M."/>
            <person name="Beal B.F."/>
            <person name="Arriagada G."/>
            <person name="Davis B.W."/>
            <person name="Ostrander E.A."/>
            <person name="Goff S.P."/>
            <person name="Metzger M.J."/>
        </authorList>
    </citation>
    <scope>NUCLEOTIDE SEQUENCE</scope>
    <source>
        <strain evidence="13">MELC-2E11</strain>
        <tissue evidence="13">Siphon/mantle</tissue>
    </source>
</reference>
<feature type="domain" description="PARP catalytic" evidence="11">
    <location>
        <begin position="1385"/>
        <end position="1580"/>
    </location>
</feature>
<dbReference type="SMART" id="SM00506">
    <property type="entry name" value="A1pp"/>
    <property type="match status" value="1"/>
</dbReference>
<keyword evidence="8" id="KW-0175">Coiled coil</keyword>
<feature type="compositionally biased region" description="Basic and acidic residues" evidence="9">
    <location>
        <begin position="202"/>
        <end position="212"/>
    </location>
</feature>
<keyword evidence="14" id="KW-1185">Reference proteome</keyword>
<dbReference type="Gene3D" id="3.30.70.330">
    <property type="match status" value="2"/>
</dbReference>
<gene>
    <name evidence="13" type="ORF">MAR_015453</name>
</gene>
<feature type="coiled-coil region" evidence="8">
    <location>
        <begin position="764"/>
        <end position="791"/>
    </location>
</feature>
<name>A0ABY7FJH5_MYAAR</name>
<dbReference type="InterPro" id="IPR052056">
    <property type="entry name" value="Mono-ARTD/PARP"/>
</dbReference>